<evidence type="ECO:0000313" key="2">
    <source>
        <dbReference type="Proteomes" id="UP000310477"/>
    </source>
</evidence>
<comment type="caution">
    <text evidence="1">The sequence shown here is derived from an EMBL/GenBank/DDBJ whole genome shotgun (WGS) entry which is preliminary data.</text>
</comment>
<dbReference type="AlphaFoldDB" id="A0A4U1C2A0"/>
<dbReference type="Proteomes" id="UP000310477">
    <property type="component" value="Unassembled WGS sequence"/>
</dbReference>
<name>A0A4U1C2A0_9SPHI</name>
<dbReference type="OrthoDB" id="771170at2"/>
<accession>A0A4U1C2A0</accession>
<dbReference type="RefSeq" id="WP_136877000.1">
    <property type="nucleotide sequence ID" value="NZ_SWBO01000005.1"/>
</dbReference>
<organism evidence="1 2">
    <name type="scientific">Pedobacter cryotolerans</name>
    <dbReference type="NCBI Taxonomy" id="2571270"/>
    <lineage>
        <taxon>Bacteria</taxon>
        <taxon>Pseudomonadati</taxon>
        <taxon>Bacteroidota</taxon>
        <taxon>Sphingobacteriia</taxon>
        <taxon>Sphingobacteriales</taxon>
        <taxon>Sphingobacteriaceae</taxon>
        <taxon>Pedobacter</taxon>
    </lineage>
</organism>
<evidence type="ECO:0000313" key="1">
    <source>
        <dbReference type="EMBL" id="TKB99834.1"/>
    </source>
</evidence>
<dbReference type="EMBL" id="SWBO01000005">
    <property type="protein sequence ID" value="TKB99834.1"/>
    <property type="molecule type" value="Genomic_DNA"/>
</dbReference>
<gene>
    <name evidence="1" type="ORF">FA045_10325</name>
</gene>
<sequence length="63" mass="7172">MKYGVVISFNTIKQIGNIKDNTTNIEYAFLKADCPHAVEILDEVKFDVVFEKNKNRAINVKLA</sequence>
<keyword evidence="2" id="KW-1185">Reference proteome</keyword>
<proteinExistence type="predicted"/>
<protein>
    <submittedName>
        <fullName evidence="1">Cold-shock protein</fullName>
    </submittedName>
</protein>
<reference evidence="1 2" key="1">
    <citation type="submission" date="2019-04" db="EMBL/GenBank/DDBJ databases">
        <title>Pedobacter sp. AR-2-6 sp. nov., isolated from Arctic soil.</title>
        <authorList>
            <person name="Dahal R.H."/>
            <person name="Kim D.-U."/>
        </authorList>
    </citation>
    <scope>NUCLEOTIDE SEQUENCE [LARGE SCALE GENOMIC DNA]</scope>
    <source>
        <strain evidence="1 2">AR-2-6</strain>
    </source>
</reference>